<sequence length="360" mass="40743">MAQSAVGRLFRCQNSNTLRQSIGALTQRRAYSKNAIPTFPPTSSSELDQALNRFREELFVPFGLTTQQRNLMSRQKYADRLEEEPVTVAIGENDEPFTLRPMDPQSRPTNRDMVDTISLMKTPQDWQNILPFLAGLRMSHRVLKSDRWEWLVRKAGQADALGVLLECAKRSDITGFRLNHAGIVQSFFFELHRKAQRGEFKDPAVTKALSLAKQAIILMETPEHIERDVKLDPKRKPYVIGTLLELSAARAVNELGGNDEGGHVRAYAQRLLATWSLGNFSRDAKTWVNADQMLQENIPIYNGMKLALQVKEVSQDKTISSGLKTRINGLNMAITSHKEMAPEKVMQQPSRGYEQSLLLH</sequence>
<dbReference type="Proteomes" id="UP000184383">
    <property type="component" value="Unassembled WGS sequence"/>
</dbReference>
<accession>A0A1L9S3K5</accession>
<dbReference type="RefSeq" id="XP_040695410.1">
    <property type="nucleotide sequence ID" value="XM_040829530.1"/>
</dbReference>
<evidence type="ECO:0000313" key="1">
    <source>
        <dbReference type="EMBL" id="OJJ41734.1"/>
    </source>
</evidence>
<dbReference type="AlphaFoldDB" id="A0A1L9S3K5"/>
<organism evidence="1 2">
    <name type="scientific">Aspergillus wentii DTO 134E9</name>
    <dbReference type="NCBI Taxonomy" id="1073089"/>
    <lineage>
        <taxon>Eukaryota</taxon>
        <taxon>Fungi</taxon>
        <taxon>Dikarya</taxon>
        <taxon>Ascomycota</taxon>
        <taxon>Pezizomycotina</taxon>
        <taxon>Eurotiomycetes</taxon>
        <taxon>Eurotiomycetidae</taxon>
        <taxon>Eurotiales</taxon>
        <taxon>Aspergillaceae</taxon>
        <taxon>Aspergillus</taxon>
        <taxon>Aspergillus subgen. Cremei</taxon>
    </lineage>
</organism>
<dbReference type="EMBL" id="KV878209">
    <property type="protein sequence ID" value="OJJ41734.1"/>
    <property type="molecule type" value="Genomic_DNA"/>
</dbReference>
<proteinExistence type="predicted"/>
<reference evidence="2" key="1">
    <citation type="journal article" date="2017" name="Genome Biol.">
        <title>Comparative genomics reveals high biological diversity and specific adaptations in the industrially and medically important fungal genus Aspergillus.</title>
        <authorList>
            <person name="de Vries R.P."/>
            <person name="Riley R."/>
            <person name="Wiebenga A."/>
            <person name="Aguilar-Osorio G."/>
            <person name="Amillis S."/>
            <person name="Uchima C.A."/>
            <person name="Anderluh G."/>
            <person name="Asadollahi M."/>
            <person name="Askin M."/>
            <person name="Barry K."/>
            <person name="Battaglia E."/>
            <person name="Bayram O."/>
            <person name="Benocci T."/>
            <person name="Braus-Stromeyer S.A."/>
            <person name="Caldana C."/>
            <person name="Canovas D."/>
            <person name="Cerqueira G.C."/>
            <person name="Chen F."/>
            <person name="Chen W."/>
            <person name="Choi C."/>
            <person name="Clum A."/>
            <person name="Dos Santos R.A."/>
            <person name="Damasio A.R."/>
            <person name="Diallinas G."/>
            <person name="Emri T."/>
            <person name="Fekete E."/>
            <person name="Flipphi M."/>
            <person name="Freyberg S."/>
            <person name="Gallo A."/>
            <person name="Gournas C."/>
            <person name="Habgood R."/>
            <person name="Hainaut M."/>
            <person name="Harispe M.L."/>
            <person name="Henrissat B."/>
            <person name="Hilden K.S."/>
            <person name="Hope R."/>
            <person name="Hossain A."/>
            <person name="Karabika E."/>
            <person name="Karaffa L."/>
            <person name="Karanyi Z."/>
            <person name="Krasevec N."/>
            <person name="Kuo A."/>
            <person name="Kusch H."/>
            <person name="LaButti K."/>
            <person name="Lagendijk E.L."/>
            <person name="Lapidus A."/>
            <person name="Levasseur A."/>
            <person name="Lindquist E."/>
            <person name="Lipzen A."/>
            <person name="Logrieco A.F."/>
            <person name="MacCabe A."/>
            <person name="Maekelae M.R."/>
            <person name="Malavazi I."/>
            <person name="Melin P."/>
            <person name="Meyer V."/>
            <person name="Mielnichuk N."/>
            <person name="Miskei M."/>
            <person name="Molnar A.P."/>
            <person name="Mule G."/>
            <person name="Ngan C.Y."/>
            <person name="Orejas M."/>
            <person name="Orosz E."/>
            <person name="Ouedraogo J.P."/>
            <person name="Overkamp K.M."/>
            <person name="Park H.-S."/>
            <person name="Perrone G."/>
            <person name="Piumi F."/>
            <person name="Punt P.J."/>
            <person name="Ram A.F."/>
            <person name="Ramon A."/>
            <person name="Rauscher S."/>
            <person name="Record E."/>
            <person name="Riano-Pachon D.M."/>
            <person name="Robert V."/>
            <person name="Roehrig J."/>
            <person name="Ruller R."/>
            <person name="Salamov A."/>
            <person name="Salih N.S."/>
            <person name="Samson R.A."/>
            <person name="Sandor E."/>
            <person name="Sanguinetti M."/>
            <person name="Schuetze T."/>
            <person name="Sepcic K."/>
            <person name="Shelest E."/>
            <person name="Sherlock G."/>
            <person name="Sophianopoulou V."/>
            <person name="Squina F.M."/>
            <person name="Sun H."/>
            <person name="Susca A."/>
            <person name="Todd R.B."/>
            <person name="Tsang A."/>
            <person name="Unkles S.E."/>
            <person name="van de Wiele N."/>
            <person name="van Rossen-Uffink D."/>
            <person name="Oliveira J.V."/>
            <person name="Vesth T.C."/>
            <person name="Visser J."/>
            <person name="Yu J.-H."/>
            <person name="Zhou M."/>
            <person name="Andersen M.R."/>
            <person name="Archer D.B."/>
            <person name="Baker S.E."/>
            <person name="Benoit I."/>
            <person name="Brakhage A.A."/>
            <person name="Braus G.H."/>
            <person name="Fischer R."/>
            <person name="Frisvad J.C."/>
            <person name="Goldman G.H."/>
            <person name="Houbraken J."/>
            <person name="Oakley B."/>
            <person name="Pocsi I."/>
            <person name="Scazzocchio C."/>
            <person name="Seiboth B."/>
            <person name="vanKuyk P.A."/>
            <person name="Wortman J."/>
            <person name="Dyer P.S."/>
            <person name="Grigoriev I.V."/>
        </authorList>
    </citation>
    <scope>NUCLEOTIDE SEQUENCE [LARGE SCALE GENOMIC DNA]</scope>
    <source>
        <strain evidence="2">DTO 134E9</strain>
    </source>
</reference>
<dbReference type="GeneID" id="63745378"/>
<gene>
    <name evidence="1" type="ORF">ASPWEDRAFT_147632</name>
</gene>
<protein>
    <submittedName>
        <fullName evidence="1">Uncharacterized protein</fullName>
    </submittedName>
</protein>
<name>A0A1L9S3K5_ASPWE</name>
<keyword evidence="2" id="KW-1185">Reference proteome</keyword>
<evidence type="ECO:0000313" key="2">
    <source>
        <dbReference type="Proteomes" id="UP000184383"/>
    </source>
</evidence>
<dbReference type="OrthoDB" id="5405126at2759"/>
<dbReference type="VEuPathDB" id="FungiDB:ASPWEDRAFT_147632"/>